<evidence type="ECO:0000313" key="3">
    <source>
        <dbReference type="EMBL" id="PSR22501.1"/>
    </source>
</evidence>
<dbReference type="EMBL" id="PXYV01000016">
    <property type="protein sequence ID" value="PSR22501.1"/>
    <property type="molecule type" value="Genomic_DNA"/>
</dbReference>
<dbReference type="CDD" id="cd08946">
    <property type="entry name" value="SDR_e"/>
    <property type="match status" value="1"/>
</dbReference>
<dbReference type="Proteomes" id="UP000241848">
    <property type="component" value="Unassembled WGS sequence"/>
</dbReference>
<evidence type="ECO:0000259" key="2">
    <source>
        <dbReference type="Pfam" id="PF01370"/>
    </source>
</evidence>
<dbReference type="InterPro" id="IPR001509">
    <property type="entry name" value="Epimerase_deHydtase"/>
</dbReference>
<organism evidence="3 4">
    <name type="scientific">Sulfobacillus acidophilus</name>
    <dbReference type="NCBI Taxonomy" id="53633"/>
    <lineage>
        <taxon>Bacteria</taxon>
        <taxon>Bacillati</taxon>
        <taxon>Bacillota</taxon>
        <taxon>Clostridia</taxon>
        <taxon>Eubacteriales</taxon>
        <taxon>Clostridiales Family XVII. Incertae Sedis</taxon>
        <taxon>Sulfobacillus</taxon>
    </lineage>
</organism>
<comment type="similarity">
    <text evidence="1">Belongs to the NAD(P)-dependent epimerase/dehydratase family.</text>
</comment>
<dbReference type="SUPFAM" id="SSF51735">
    <property type="entry name" value="NAD(P)-binding Rossmann-fold domains"/>
    <property type="match status" value="1"/>
</dbReference>
<evidence type="ECO:0000256" key="1">
    <source>
        <dbReference type="ARBA" id="ARBA00007637"/>
    </source>
</evidence>
<dbReference type="AlphaFoldDB" id="A0A2T2WJT3"/>
<dbReference type="Gene3D" id="3.40.50.720">
    <property type="entry name" value="NAD(P)-binding Rossmann-like Domain"/>
    <property type="match status" value="1"/>
</dbReference>
<comment type="caution">
    <text evidence="3">The sequence shown here is derived from an EMBL/GenBank/DDBJ whole genome shotgun (WGS) entry which is preliminary data.</text>
</comment>
<reference evidence="3 4" key="1">
    <citation type="journal article" date="2014" name="BMC Genomics">
        <title>Comparison of environmental and isolate Sulfobacillus genomes reveals diverse carbon, sulfur, nitrogen, and hydrogen metabolisms.</title>
        <authorList>
            <person name="Justice N.B."/>
            <person name="Norman A."/>
            <person name="Brown C.T."/>
            <person name="Singh A."/>
            <person name="Thomas B.C."/>
            <person name="Banfield J.F."/>
        </authorList>
    </citation>
    <scope>NUCLEOTIDE SEQUENCE [LARGE SCALE GENOMIC DNA]</scope>
    <source>
        <strain evidence="3">AMDSBA3</strain>
    </source>
</reference>
<proteinExistence type="inferred from homology"/>
<dbReference type="InterPro" id="IPR036291">
    <property type="entry name" value="NAD(P)-bd_dom_sf"/>
</dbReference>
<protein>
    <recommendedName>
        <fullName evidence="2">NAD-dependent epimerase/dehydratase domain-containing protein</fullName>
    </recommendedName>
</protein>
<accession>A0A2T2WJT3</accession>
<dbReference type="Pfam" id="PF01370">
    <property type="entry name" value="Epimerase"/>
    <property type="match status" value="1"/>
</dbReference>
<evidence type="ECO:0000313" key="4">
    <source>
        <dbReference type="Proteomes" id="UP000241848"/>
    </source>
</evidence>
<name>A0A2T2WJT3_9FIRM</name>
<feature type="domain" description="NAD-dependent epimerase/dehydratase" evidence="2">
    <location>
        <begin position="7"/>
        <end position="237"/>
    </location>
</feature>
<gene>
    <name evidence="3" type="ORF">C7B45_06685</name>
</gene>
<dbReference type="PANTHER" id="PTHR43000">
    <property type="entry name" value="DTDP-D-GLUCOSE 4,6-DEHYDRATASE-RELATED"/>
    <property type="match status" value="1"/>
</dbReference>
<sequence>MVKAPTVLVTGGQGFVGRHLVAALLDQGYGVIEYNREGGEVRRGAEYHHQVIRGELSDWARFLEVLSNVDVDAIIHTAGQSHPAVSLDAPLGTVVANIDGTMAVLEAARQNHVRRVVLMSSECAYGVCLEPEVDESHPLAPTTPYGVTKATIDLMAHVYRTRYAVDVMSLRISQVYGPGQRLPEDVHDMLRCAIDRRPYRLSSGRDQKVQLVHVQDVVQGLIKAAQIGVHRSTVYNITGGEQVTLGDLAQMVRALVPDAVMELGEGLLGYDRQGLFSLRRAHEELGYVPQVSLEQGLASYHHWLTEHEF</sequence>